<name>A0A927WR92_SELRU</name>
<dbReference type="CDD" id="cd01116">
    <property type="entry name" value="P_permease"/>
    <property type="match status" value="1"/>
</dbReference>
<dbReference type="GO" id="GO:0055085">
    <property type="term" value="P:transmembrane transport"/>
    <property type="evidence" value="ECO:0007669"/>
    <property type="project" value="InterPro"/>
</dbReference>
<dbReference type="InterPro" id="IPR051475">
    <property type="entry name" value="Diverse_Ion_Transporter"/>
</dbReference>
<feature type="transmembrane region" description="Helical" evidence="6">
    <location>
        <begin position="58"/>
        <end position="81"/>
    </location>
</feature>
<feature type="domain" description="Citrate transporter-like" evidence="7">
    <location>
        <begin position="17"/>
        <end position="370"/>
    </location>
</feature>
<feature type="transmembrane region" description="Helical" evidence="6">
    <location>
        <begin position="93"/>
        <end position="110"/>
    </location>
</feature>
<keyword evidence="5 6" id="KW-0472">Membrane</keyword>
<feature type="transmembrane region" description="Helical" evidence="6">
    <location>
        <begin position="228"/>
        <end position="261"/>
    </location>
</feature>
<accession>A0A927WR92</accession>
<evidence type="ECO:0000256" key="1">
    <source>
        <dbReference type="ARBA" id="ARBA00004141"/>
    </source>
</evidence>
<feature type="transmembrane region" description="Helical" evidence="6">
    <location>
        <begin position="6"/>
        <end position="22"/>
    </location>
</feature>
<feature type="transmembrane region" description="Helical" evidence="6">
    <location>
        <begin position="363"/>
        <end position="392"/>
    </location>
</feature>
<feature type="transmembrane region" description="Helical" evidence="6">
    <location>
        <begin position="281"/>
        <end position="303"/>
    </location>
</feature>
<evidence type="ECO:0000256" key="5">
    <source>
        <dbReference type="ARBA" id="ARBA00023136"/>
    </source>
</evidence>
<feature type="transmembrane region" description="Helical" evidence="6">
    <location>
        <begin position="324"/>
        <end position="343"/>
    </location>
</feature>
<evidence type="ECO:0000313" key="8">
    <source>
        <dbReference type="EMBL" id="MBE6093046.1"/>
    </source>
</evidence>
<sequence length="428" mass="45722">MILTSTTIAVIIFVAAYALIISEKVHRTIVGIFGAMLMILFGIISQETAIHHIDFNTLGLLMGMMIIVNITSETGLFNFLAIWAAKKVKAKPVALLVALSTITAVCSALLDNVTTVLLTVPITFSITSQLKVDVKPYLMAQIISSNIGGTATLIGDPPNIMIGSAVGLSFMDFIQNMTLVSVAIFIVVQVVLVALYGSRLKTTPELQDKVMRLNAVSQIADKVLLKKCLAVIFFTITLFAMHGALGLETATAALTGAGLLLLITYTRNEAMIAKVLSKVEWLAIFFFAGLFVLVGALVETGVIKAMAAEALAVTNGNVPMTAMLILWMSAIASAFIDNIPFVATLIPLIQDMGQMGLSNLEPMWWSLALGACLGGNGTLIGASANVVVASLAAQHGKQISFIGFMKVAFPVMILTIIMANIYIWIWHL</sequence>
<keyword evidence="3 6" id="KW-0812">Transmembrane</keyword>
<comment type="subcellular location">
    <subcellularLocation>
        <location evidence="1">Membrane</location>
        <topology evidence="1">Multi-pass membrane protein</topology>
    </subcellularLocation>
</comment>
<evidence type="ECO:0000259" key="7">
    <source>
        <dbReference type="Pfam" id="PF03600"/>
    </source>
</evidence>
<evidence type="ECO:0000256" key="2">
    <source>
        <dbReference type="ARBA" id="ARBA00022448"/>
    </source>
</evidence>
<keyword evidence="4 6" id="KW-1133">Transmembrane helix</keyword>
<feature type="transmembrane region" description="Helical" evidence="6">
    <location>
        <begin position="173"/>
        <end position="196"/>
    </location>
</feature>
<keyword evidence="2" id="KW-0813">Transport</keyword>
<evidence type="ECO:0000256" key="3">
    <source>
        <dbReference type="ARBA" id="ARBA00022692"/>
    </source>
</evidence>
<gene>
    <name evidence="8" type="ORF">E7201_07790</name>
</gene>
<organism evidence="8 9">
    <name type="scientific">Selenomonas ruminantium</name>
    <dbReference type="NCBI Taxonomy" id="971"/>
    <lineage>
        <taxon>Bacteria</taxon>
        <taxon>Bacillati</taxon>
        <taxon>Bacillota</taxon>
        <taxon>Negativicutes</taxon>
        <taxon>Selenomonadales</taxon>
        <taxon>Selenomonadaceae</taxon>
        <taxon>Selenomonas</taxon>
    </lineage>
</organism>
<dbReference type="PANTHER" id="PTHR43568">
    <property type="entry name" value="P PROTEIN"/>
    <property type="match status" value="1"/>
</dbReference>
<dbReference type="InterPro" id="IPR004680">
    <property type="entry name" value="Cit_transptr-like_dom"/>
</dbReference>
<reference evidence="8" key="1">
    <citation type="submission" date="2019-04" db="EMBL/GenBank/DDBJ databases">
        <title>Evolution of Biomass-Degrading Anaerobic Consortia Revealed by Metagenomics.</title>
        <authorList>
            <person name="Peng X."/>
        </authorList>
    </citation>
    <scope>NUCLEOTIDE SEQUENCE</scope>
    <source>
        <strain evidence="8">SIG240</strain>
    </source>
</reference>
<evidence type="ECO:0000256" key="4">
    <source>
        <dbReference type="ARBA" id="ARBA00022989"/>
    </source>
</evidence>
<evidence type="ECO:0000256" key="6">
    <source>
        <dbReference type="SAM" id="Phobius"/>
    </source>
</evidence>
<dbReference type="EMBL" id="SVBY01000052">
    <property type="protein sequence ID" value="MBE6093046.1"/>
    <property type="molecule type" value="Genomic_DNA"/>
</dbReference>
<dbReference type="GO" id="GO:0016020">
    <property type="term" value="C:membrane"/>
    <property type="evidence" value="ECO:0007669"/>
    <property type="project" value="UniProtKB-SubCell"/>
</dbReference>
<proteinExistence type="predicted"/>
<comment type="caution">
    <text evidence="8">The sequence shown here is derived from an EMBL/GenBank/DDBJ whole genome shotgun (WGS) entry which is preliminary data.</text>
</comment>
<feature type="transmembrane region" description="Helical" evidence="6">
    <location>
        <begin position="404"/>
        <end position="425"/>
    </location>
</feature>
<feature type="transmembrane region" description="Helical" evidence="6">
    <location>
        <begin position="29"/>
        <end position="46"/>
    </location>
</feature>
<dbReference type="Pfam" id="PF03600">
    <property type="entry name" value="CitMHS"/>
    <property type="match status" value="1"/>
</dbReference>
<evidence type="ECO:0000313" key="9">
    <source>
        <dbReference type="Proteomes" id="UP000761380"/>
    </source>
</evidence>
<protein>
    <recommendedName>
        <fullName evidence="7">Citrate transporter-like domain-containing protein</fullName>
    </recommendedName>
</protein>
<dbReference type="AlphaFoldDB" id="A0A927WR92"/>
<dbReference type="Proteomes" id="UP000761380">
    <property type="component" value="Unassembled WGS sequence"/>
</dbReference>
<dbReference type="PANTHER" id="PTHR43568:SF1">
    <property type="entry name" value="P PROTEIN"/>
    <property type="match status" value="1"/>
</dbReference>